<gene>
    <name evidence="1" type="ORF">NDU88_007255</name>
</gene>
<name>A0AAV7QL92_PLEWA</name>
<dbReference type="Proteomes" id="UP001066276">
    <property type="component" value="Chromosome 6"/>
</dbReference>
<sequence length="91" mass="10079">MLLTRPRVGSSRHERSVLWITRERGSLETGLLTGSASGAAVKPPCAAYLRLLSVSHLSRQRRGRPPVLDDMMTPSFAYVSIMQAPQHDHVL</sequence>
<dbReference type="EMBL" id="JANPWB010000010">
    <property type="protein sequence ID" value="KAJ1140918.1"/>
    <property type="molecule type" value="Genomic_DNA"/>
</dbReference>
<dbReference type="AlphaFoldDB" id="A0AAV7QL92"/>
<evidence type="ECO:0000313" key="2">
    <source>
        <dbReference type="Proteomes" id="UP001066276"/>
    </source>
</evidence>
<evidence type="ECO:0000313" key="1">
    <source>
        <dbReference type="EMBL" id="KAJ1140918.1"/>
    </source>
</evidence>
<keyword evidence="2" id="KW-1185">Reference proteome</keyword>
<proteinExistence type="predicted"/>
<protein>
    <submittedName>
        <fullName evidence="1">Uncharacterized protein</fullName>
    </submittedName>
</protein>
<organism evidence="1 2">
    <name type="scientific">Pleurodeles waltl</name>
    <name type="common">Iberian ribbed newt</name>
    <dbReference type="NCBI Taxonomy" id="8319"/>
    <lineage>
        <taxon>Eukaryota</taxon>
        <taxon>Metazoa</taxon>
        <taxon>Chordata</taxon>
        <taxon>Craniata</taxon>
        <taxon>Vertebrata</taxon>
        <taxon>Euteleostomi</taxon>
        <taxon>Amphibia</taxon>
        <taxon>Batrachia</taxon>
        <taxon>Caudata</taxon>
        <taxon>Salamandroidea</taxon>
        <taxon>Salamandridae</taxon>
        <taxon>Pleurodelinae</taxon>
        <taxon>Pleurodeles</taxon>
    </lineage>
</organism>
<reference evidence="1" key="1">
    <citation type="journal article" date="2022" name="bioRxiv">
        <title>Sequencing and chromosome-scale assembly of the giantPleurodeles waltlgenome.</title>
        <authorList>
            <person name="Brown T."/>
            <person name="Elewa A."/>
            <person name="Iarovenko S."/>
            <person name="Subramanian E."/>
            <person name="Araus A.J."/>
            <person name="Petzold A."/>
            <person name="Susuki M."/>
            <person name="Suzuki K.-i.T."/>
            <person name="Hayashi T."/>
            <person name="Toyoda A."/>
            <person name="Oliveira C."/>
            <person name="Osipova E."/>
            <person name="Leigh N.D."/>
            <person name="Simon A."/>
            <person name="Yun M.H."/>
        </authorList>
    </citation>
    <scope>NUCLEOTIDE SEQUENCE</scope>
    <source>
        <strain evidence="1">20211129_DDA</strain>
        <tissue evidence="1">Liver</tissue>
    </source>
</reference>
<comment type="caution">
    <text evidence="1">The sequence shown here is derived from an EMBL/GenBank/DDBJ whole genome shotgun (WGS) entry which is preliminary data.</text>
</comment>
<accession>A0AAV7QL92</accession>